<comment type="similarity">
    <text evidence="3">Belongs to the UPRTase family.</text>
</comment>
<dbReference type="FunCoup" id="A0A2K1K4D0">
    <property type="interactions" value="2293"/>
</dbReference>
<accession>A0A2K1K4D0</accession>
<dbReference type="UniPathway" id="UPA00574">
    <property type="reaction ID" value="UER00636"/>
</dbReference>
<evidence type="ECO:0000256" key="8">
    <source>
        <dbReference type="ARBA" id="ARBA00022741"/>
    </source>
</evidence>
<dbReference type="InterPro" id="IPR000836">
    <property type="entry name" value="PRTase_dom"/>
</dbReference>
<dbReference type="Proteomes" id="UP000006727">
    <property type="component" value="Chromosome 9"/>
</dbReference>
<dbReference type="FunFam" id="3.40.50.2020:FF:000003">
    <property type="entry name" value="Uracil phosphoribosyltransferase"/>
    <property type="match status" value="1"/>
</dbReference>
<dbReference type="EMBL" id="ABEU02000009">
    <property type="protein sequence ID" value="PNR48641.1"/>
    <property type="molecule type" value="Genomic_DNA"/>
</dbReference>
<dbReference type="PaxDb" id="3218-PP1S131_4V6.1"/>
<dbReference type="STRING" id="3218.A0A2K1K4D0"/>
<proteinExistence type="inferred from homology"/>
<evidence type="ECO:0000256" key="3">
    <source>
        <dbReference type="ARBA" id="ARBA00009516"/>
    </source>
</evidence>
<dbReference type="EnsemblPlants" id="Pp3c9_24300V3.1">
    <property type="protein sequence ID" value="Pp3c9_24300V3.1"/>
    <property type="gene ID" value="Pp3c9_24300"/>
</dbReference>
<dbReference type="InterPro" id="IPR005765">
    <property type="entry name" value="UPRT"/>
</dbReference>
<dbReference type="GeneID" id="112286473"/>
<reference evidence="12 14" key="2">
    <citation type="journal article" date="2018" name="Plant J.">
        <title>The Physcomitrella patens chromosome-scale assembly reveals moss genome structure and evolution.</title>
        <authorList>
            <person name="Lang D."/>
            <person name="Ullrich K.K."/>
            <person name="Murat F."/>
            <person name="Fuchs J."/>
            <person name="Jenkins J."/>
            <person name="Haas F.B."/>
            <person name="Piednoel M."/>
            <person name="Gundlach H."/>
            <person name="Van Bel M."/>
            <person name="Meyberg R."/>
            <person name="Vives C."/>
            <person name="Morata J."/>
            <person name="Symeonidi A."/>
            <person name="Hiss M."/>
            <person name="Muchero W."/>
            <person name="Kamisugi Y."/>
            <person name="Saleh O."/>
            <person name="Blanc G."/>
            <person name="Decker E.L."/>
            <person name="van Gessel N."/>
            <person name="Grimwood J."/>
            <person name="Hayes R.D."/>
            <person name="Graham S.W."/>
            <person name="Gunter L.E."/>
            <person name="McDaniel S.F."/>
            <person name="Hoernstein S.N.W."/>
            <person name="Larsson A."/>
            <person name="Li F.W."/>
            <person name="Perroud P.F."/>
            <person name="Phillips J."/>
            <person name="Ranjan P."/>
            <person name="Rokshar D.S."/>
            <person name="Rothfels C.J."/>
            <person name="Schneider L."/>
            <person name="Shu S."/>
            <person name="Stevenson D.W."/>
            <person name="Thummler F."/>
            <person name="Tillich M."/>
            <person name="Villarreal Aguilar J.C."/>
            <person name="Widiez T."/>
            <person name="Wong G.K."/>
            <person name="Wymore A."/>
            <person name="Zhang Y."/>
            <person name="Zimmer A.D."/>
            <person name="Quatrano R.S."/>
            <person name="Mayer K.F.X."/>
            <person name="Goodstein D."/>
            <person name="Casacuberta J.M."/>
            <person name="Vandepoele K."/>
            <person name="Reski R."/>
            <person name="Cuming A.C."/>
            <person name="Tuskan G.A."/>
            <person name="Maumus F."/>
            <person name="Salse J."/>
            <person name="Schmutz J."/>
            <person name="Rensing S.A."/>
        </authorList>
    </citation>
    <scope>NUCLEOTIDE SEQUENCE [LARGE SCALE GENOMIC DNA]</scope>
    <source>
        <strain evidence="13 14">cv. Gransden 2004</strain>
    </source>
</reference>
<evidence type="ECO:0000256" key="9">
    <source>
        <dbReference type="ARBA" id="ARBA00023134"/>
    </source>
</evidence>
<evidence type="ECO:0000259" key="11">
    <source>
        <dbReference type="Pfam" id="PF14681"/>
    </source>
</evidence>
<dbReference type="OMA" id="KHKIGLM"/>
<gene>
    <name evidence="13" type="primary">LOC112286473</name>
    <name evidence="12" type="ORF">PHYPA_013118</name>
</gene>
<dbReference type="EC" id="2.4.2.9" evidence="4"/>
<evidence type="ECO:0000313" key="14">
    <source>
        <dbReference type="Proteomes" id="UP000006727"/>
    </source>
</evidence>
<feature type="domain" description="Phosphoribosyltransferase" evidence="11">
    <location>
        <begin position="89"/>
        <end position="296"/>
    </location>
</feature>
<reference evidence="13" key="3">
    <citation type="submission" date="2020-12" db="UniProtKB">
        <authorList>
            <consortium name="EnsemblPlants"/>
        </authorList>
    </citation>
    <scope>IDENTIFICATION</scope>
</reference>
<comment type="pathway">
    <text evidence="2">Pyrimidine metabolism; UMP biosynthesis via salvage pathway; UMP from uracil: step 1/1.</text>
</comment>
<organism evidence="12">
    <name type="scientific">Physcomitrium patens</name>
    <name type="common">Spreading-leaved earth moss</name>
    <name type="synonym">Physcomitrella patens</name>
    <dbReference type="NCBI Taxonomy" id="3218"/>
    <lineage>
        <taxon>Eukaryota</taxon>
        <taxon>Viridiplantae</taxon>
        <taxon>Streptophyta</taxon>
        <taxon>Embryophyta</taxon>
        <taxon>Bryophyta</taxon>
        <taxon>Bryophytina</taxon>
        <taxon>Bryopsida</taxon>
        <taxon>Funariidae</taxon>
        <taxon>Funariales</taxon>
        <taxon>Funariaceae</taxon>
        <taxon>Physcomitrium</taxon>
    </lineage>
</organism>
<dbReference type="PANTHER" id="PTHR32315">
    <property type="entry name" value="ADENINE PHOSPHORIBOSYLTRANSFERASE"/>
    <property type="match status" value="1"/>
</dbReference>
<dbReference type="GO" id="GO:0004845">
    <property type="term" value="F:uracil phosphoribosyltransferase activity"/>
    <property type="evidence" value="ECO:0007669"/>
    <property type="project" value="UniProtKB-EC"/>
</dbReference>
<dbReference type="GO" id="GO:0044206">
    <property type="term" value="P:UMP salvage"/>
    <property type="evidence" value="ECO:0007669"/>
    <property type="project" value="UniProtKB-UniPathway"/>
</dbReference>
<dbReference type="InterPro" id="IPR050054">
    <property type="entry name" value="UPRTase/APRTase"/>
</dbReference>
<sequence>MQGGLAMQAATLPCAFSRATSPSSCLSSRASTAILPLQLGAGQLNLCNERGYHQSGVQQRVAPKKQHVWRCAATTEGRKAPKSQMLVFVPPHPLIKHWVSVLRNDFSPPPIFRSAMAELGRLLIYEASRDWLLTVSGEVNTPCGVADVEFIDPREPVKVVPILRAGLVLVEQAGCVLPASQTLHLGFVRNEETLQPEMYLNKLPEKFEEGARVLVADPMLATGGTIVAALEELTSRGVDVELIRVIAAVAAPPALKILSEKFPGLKVYVGIIDEGLNEKGYIVPGLGDAGDRSFGTL</sequence>
<evidence type="ECO:0000256" key="1">
    <source>
        <dbReference type="ARBA" id="ARBA00001946"/>
    </source>
</evidence>
<dbReference type="NCBIfam" id="NF001097">
    <property type="entry name" value="PRK00129.1"/>
    <property type="match status" value="1"/>
</dbReference>
<dbReference type="OrthoDB" id="106623at2759"/>
<dbReference type="GO" id="GO:0005737">
    <property type="term" value="C:cytoplasm"/>
    <property type="evidence" value="ECO:0007669"/>
    <property type="project" value="UniProtKB-ARBA"/>
</dbReference>
<dbReference type="PANTHER" id="PTHR32315:SF4">
    <property type="entry name" value="URACIL PHOSPHORIBOSYLTRANSFERASE, CHLOROPLASTIC"/>
    <property type="match status" value="1"/>
</dbReference>
<keyword evidence="5" id="KW-0021">Allosteric enzyme</keyword>
<dbReference type="InterPro" id="IPR029057">
    <property type="entry name" value="PRTase-like"/>
</dbReference>
<dbReference type="GO" id="GO:0005525">
    <property type="term" value="F:GTP binding"/>
    <property type="evidence" value="ECO:0007669"/>
    <property type="project" value="UniProtKB-KW"/>
</dbReference>
<evidence type="ECO:0000313" key="12">
    <source>
        <dbReference type="EMBL" id="PNR48641.1"/>
    </source>
</evidence>
<keyword evidence="14" id="KW-1185">Reference proteome</keyword>
<dbReference type="EnsemblPlants" id="Pp3c9_24300V3.2">
    <property type="protein sequence ID" value="Pp3c9_24300V3.2"/>
    <property type="gene ID" value="Pp3c9_24300"/>
</dbReference>
<evidence type="ECO:0000256" key="6">
    <source>
        <dbReference type="ARBA" id="ARBA00022676"/>
    </source>
</evidence>
<evidence type="ECO:0000256" key="4">
    <source>
        <dbReference type="ARBA" id="ARBA00011894"/>
    </source>
</evidence>
<dbReference type="Gene3D" id="3.40.50.2020">
    <property type="match status" value="1"/>
</dbReference>
<dbReference type="Pfam" id="PF14681">
    <property type="entry name" value="UPRTase"/>
    <property type="match status" value="1"/>
</dbReference>
<reference evidence="12 14" key="1">
    <citation type="journal article" date="2008" name="Science">
        <title>The Physcomitrella genome reveals evolutionary insights into the conquest of land by plants.</title>
        <authorList>
            <person name="Rensing S."/>
            <person name="Lang D."/>
            <person name="Zimmer A."/>
            <person name="Terry A."/>
            <person name="Salamov A."/>
            <person name="Shapiro H."/>
            <person name="Nishiyama T."/>
            <person name="Perroud P.-F."/>
            <person name="Lindquist E."/>
            <person name="Kamisugi Y."/>
            <person name="Tanahashi T."/>
            <person name="Sakakibara K."/>
            <person name="Fujita T."/>
            <person name="Oishi K."/>
            <person name="Shin-I T."/>
            <person name="Kuroki Y."/>
            <person name="Toyoda A."/>
            <person name="Suzuki Y."/>
            <person name="Hashimoto A."/>
            <person name="Yamaguchi K."/>
            <person name="Sugano A."/>
            <person name="Kohara Y."/>
            <person name="Fujiyama A."/>
            <person name="Anterola A."/>
            <person name="Aoki S."/>
            <person name="Ashton N."/>
            <person name="Barbazuk W.B."/>
            <person name="Barker E."/>
            <person name="Bennetzen J."/>
            <person name="Bezanilla M."/>
            <person name="Blankenship R."/>
            <person name="Cho S.H."/>
            <person name="Dutcher S."/>
            <person name="Estelle M."/>
            <person name="Fawcett J.A."/>
            <person name="Gundlach H."/>
            <person name="Hanada K."/>
            <person name="Heyl A."/>
            <person name="Hicks K.A."/>
            <person name="Hugh J."/>
            <person name="Lohr M."/>
            <person name="Mayer K."/>
            <person name="Melkozernov A."/>
            <person name="Murata T."/>
            <person name="Nelson D."/>
            <person name="Pils B."/>
            <person name="Prigge M."/>
            <person name="Reiss B."/>
            <person name="Renner T."/>
            <person name="Rombauts S."/>
            <person name="Rushton P."/>
            <person name="Sanderfoot A."/>
            <person name="Schween G."/>
            <person name="Shiu S.-H."/>
            <person name="Stueber K."/>
            <person name="Theodoulou F.L."/>
            <person name="Tu H."/>
            <person name="Van de Peer Y."/>
            <person name="Verrier P.J."/>
            <person name="Waters E."/>
            <person name="Wood A."/>
            <person name="Yang L."/>
            <person name="Cove D."/>
            <person name="Cuming A."/>
            <person name="Hasebe M."/>
            <person name="Lucas S."/>
            <person name="Mishler D.B."/>
            <person name="Reski R."/>
            <person name="Grigoriev I."/>
            <person name="Quatrano R.S."/>
            <person name="Boore J.L."/>
        </authorList>
    </citation>
    <scope>NUCLEOTIDE SEQUENCE [LARGE SCALE GENOMIC DNA]</scope>
    <source>
        <strain evidence="13 14">cv. Gransden 2004</strain>
    </source>
</reference>
<dbReference type="Gramene" id="Pp3c9_24300V3.2">
    <property type="protein sequence ID" value="Pp3c9_24300V3.2"/>
    <property type="gene ID" value="Pp3c9_24300"/>
</dbReference>
<dbReference type="RefSeq" id="XP_024384153.1">
    <property type="nucleotide sequence ID" value="XM_024528385.2"/>
</dbReference>
<evidence type="ECO:0000256" key="5">
    <source>
        <dbReference type="ARBA" id="ARBA00022533"/>
    </source>
</evidence>
<keyword evidence="9" id="KW-0342">GTP-binding</keyword>
<evidence type="ECO:0000256" key="7">
    <source>
        <dbReference type="ARBA" id="ARBA00022679"/>
    </source>
</evidence>
<dbReference type="SUPFAM" id="SSF53271">
    <property type="entry name" value="PRTase-like"/>
    <property type="match status" value="1"/>
</dbReference>
<dbReference type="GO" id="GO:0006223">
    <property type="term" value="P:uracil salvage"/>
    <property type="evidence" value="ECO:0007669"/>
    <property type="project" value="InterPro"/>
</dbReference>
<dbReference type="NCBIfam" id="TIGR01091">
    <property type="entry name" value="upp"/>
    <property type="match status" value="1"/>
</dbReference>
<keyword evidence="7" id="KW-0808">Transferase</keyword>
<dbReference type="CDD" id="cd06223">
    <property type="entry name" value="PRTases_typeI"/>
    <property type="match status" value="1"/>
</dbReference>
<name>A0A2K1K4D0_PHYPA</name>
<dbReference type="Gramene" id="Pp3c9_24300V3.1">
    <property type="protein sequence ID" value="Pp3c9_24300V3.1"/>
    <property type="gene ID" value="Pp3c9_24300"/>
</dbReference>
<protein>
    <recommendedName>
        <fullName evidence="4">uracil phosphoribosyltransferase</fullName>
        <ecNumber evidence="4">2.4.2.9</ecNumber>
    </recommendedName>
    <alternativeName>
        <fullName evidence="10">UMP pyrophosphorylase</fullName>
    </alternativeName>
</protein>
<keyword evidence="6" id="KW-0328">Glycosyltransferase</keyword>
<evidence type="ECO:0000256" key="10">
    <source>
        <dbReference type="ARBA" id="ARBA00031082"/>
    </source>
</evidence>
<keyword evidence="8" id="KW-0547">Nucleotide-binding</keyword>
<comment type="cofactor">
    <cofactor evidence="1">
        <name>Mg(2+)</name>
        <dbReference type="ChEBI" id="CHEBI:18420"/>
    </cofactor>
</comment>
<evidence type="ECO:0000256" key="2">
    <source>
        <dbReference type="ARBA" id="ARBA00005180"/>
    </source>
</evidence>
<dbReference type="KEGG" id="ppp:112286473"/>
<evidence type="ECO:0000313" key="13">
    <source>
        <dbReference type="EnsemblPlants" id="Pp3c9_24300V3.1"/>
    </source>
</evidence>
<dbReference type="AlphaFoldDB" id="A0A2K1K4D0"/>